<dbReference type="Proteomes" id="UP000030665">
    <property type="component" value="Unassembled WGS sequence"/>
</dbReference>
<reference evidence="2" key="2">
    <citation type="submission" date="2014-03" db="EMBL/GenBank/DDBJ databases">
        <title>The whipworm genome and dual-species transcriptomics of an intimate host-pathogen interaction.</title>
        <authorList>
            <person name="Foth B.J."/>
            <person name="Tsai I.J."/>
            <person name="Reid A.J."/>
            <person name="Bancroft A.J."/>
            <person name="Nichol S."/>
            <person name="Tracey A."/>
            <person name="Holroyd N."/>
            <person name="Cotton J.A."/>
            <person name="Stanley E.J."/>
            <person name="Zarowiecki M."/>
            <person name="Liu J.Z."/>
            <person name="Huckvale T."/>
            <person name="Cooper P.J."/>
            <person name="Grencis R.K."/>
            <person name="Berriman M."/>
        </authorList>
    </citation>
    <scope>NUCLEOTIDE SEQUENCE [LARGE SCALE GENOMIC DNA]</scope>
</reference>
<reference evidence="2" key="1">
    <citation type="submission" date="2014-01" db="EMBL/GenBank/DDBJ databases">
        <authorList>
            <person name="Aslett M."/>
        </authorList>
    </citation>
    <scope>NUCLEOTIDE SEQUENCE</scope>
</reference>
<name>A0A077Z8M8_TRITR</name>
<feature type="compositionally biased region" description="Basic and acidic residues" evidence="1">
    <location>
        <begin position="142"/>
        <end position="156"/>
    </location>
</feature>
<accession>A0A077Z8M8</accession>
<proteinExistence type="predicted"/>
<protein>
    <submittedName>
        <fullName evidence="2">Uncharacterized protein</fullName>
    </submittedName>
</protein>
<organism evidence="2 3">
    <name type="scientific">Trichuris trichiura</name>
    <name type="common">Whipworm</name>
    <name type="synonym">Trichocephalus trichiurus</name>
    <dbReference type="NCBI Taxonomy" id="36087"/>
    <lineage>
        <taxon>Eukaryota</taxon>
        <taxon>Metazoa</taxon>
        <taxon>Ecdysozoa</taxon>
        <taxon>Nematoda</taxon>
        <taxon>Enoplea</taxon>
        <taxon>Dorylaimia</taxon>
        <taxon>Trichinellida</taxon>
        <taxon>Trichuridae</taxon>
        <taxon>Trichuris</taxon>
    </lineage>
</organism>
<dbReference type="EMBL" id="HG805933">
    <property type="protein sequence ID" value="CDW55040.1"/>
    <property type="molecule type" value="Genomic_DNA"/>
</dbReference>
<dbReference type="AlphaFoldDB" id="A0A077Z8M8"/>
<evidence type="ECO:0000313" key="3">
    <source>
        <dbReference type="Proteomes" id="UP000030665"/>
    </source>
</evidence>
<feature type="region of interest" description="Disordered" evidence="1">
    <location>
        <begin position="1"/>
        <end position="27"/>
    </location>
</feature>
<feature type="region of interest" description="Disordered" evidence="1">
    <location>
        <begin position="89"/>
        <end position="170"/>
    </location>
</feature>
<feature type="region of interest" description="Disordered" evidence="1">
    <location>
        <begin position="199"/>
        <end position="221"/>
    </location>
</feature>
<gene>
    <name evidence="2" type="ORF">TTRE_0000331101</name>
</gene>
<keyword evidence="3" id="KW-1185">Reference proteome</keyword>
<feature type="compositionally biased region" description="Acidic residues" evidence="1">
    <location>
        <begin position="1"/>
        <end position="16"/>
    </location>
</feature>
<evidence type="ECO:0000256" key="1">
    <source>
        <dbReference type="SAM" id="MobiDB-lite"/>
    </source>
</evidence>
<sequence>MSLVDPEGEDVRDEETNEKGDASVSEATSCALLDNIAEKGPQNASPSHVMEQNLVTPTNCRESDIMPEGASARGRSNVVGLSMEIGKRVRKQKRFSDDFVTLPVKRGKASTTELSFVDRPASPQRKKARSTPKSKSASKASAAERQKAKENRKAEENVTPSTSMAQPAEFVAPLPAAEPVTSGQFKIKLKPTGINRFKVTSSGIEKEHPPAKRSKKTSSKDLAFEMTIASVSSGSPSMPIAAMPEEVKSPALPQTSHLKRPRRGSAYRNWFDSECARLEVESPELLNTPNFCALMASGWKRLSKTEKEV</sequence>
<evidence type="ECO:0000313" key="2">
    <source>
        <dbReference type="EMBL" id="CDW55040.1"/>
    </source>
</evidence>